<dbReference type="CDD" id="cd16894">
    <property type="entry name" value="MltD-like"/>
    <property type="match status" value="1"/>
</dbReference>
<dbReference type="SUPFAM" id="SSF53955">
    <property type="entry name" value="Lysozyme-like"/>
    <property type="match status" value="1"/>
</dbReference>
<dbReference type="InterPro" id="IPR008258">
    <property type="entry name" value="Transglycosylase_SLT_dom_1"/>
</dbReference>
<dbReference type="InterPro" id="IPR023346">
    <property type="entry name" value="Lysozyme-like_dom_sf"/>
</dbReference>
<dbReference type="Gene3D" id="1.10.530.10">
    <property type="match status" value="1"/>
</dbReference>
<dbReference type="EMBL" id="UINC01114006">
    <property type="protein sequence ID" value="SVC84007.1"/>
    <property type="molecule type" value="Genomic_DNA"/>
</dbReference>
<dbReference type="AlphaFoldDB" id="A0A382QG81"/>
<dbReference type="InterPro" id="IPR000189">
    <property type="entry name" value="Transglyc_AS"/>
</dbReference>
<protein>
    <recommendedName>
        <fullName evidence="1">Transglycosylase SLT domain-containing protein</fullName>
    </recommendedName>
</protein>
<evidence type="ECO:0000259" key="1">
    <source>
        <dbReference type="Pfam" id="PF01464"/>
    </source>
</evidence>
<dbReference type="PROSITE" id="PS00922">
    <property type="entry name" value="TRANSGLYCOSYLASE"/>
    <property type="match status" value="1"/>
</dbReference>
<dbReference type="Pfam" id="PF01464">
    <property type="entry name" value="SLT"/>
    <property type="match status" value="1"/>
</dbReference>
<reference evidence="2" key="1">
    <citation type="submission" date="2018-05" db="EMBL/GenBank/DDBJ databases">
        <authorList>
            <person name="Lanie J.A."/>
            <person name="Ng W.-L."/>
            <person name="Kazmierczak K.M."/>
            <person name="Andrzejewski T.M."/>
            <person name="Davidsen T.M."/>
            <person name="Wayne K.J."/>
            <person name="Tettelin H."/>
            <person name="Glass J.I."/>
            <person name="Rusch D."/>
            <person name="Podicherti R."/>
            <person name="Tsui H.-C.T."/>
            <person name="Winkler M.E."/>
        </authorList>
    </citation>
    <scope>NUCLEOTIDE SEQUENCE</scope>
</reference>
<feature type="non-terminal residue" evidence="2">
    <location>
        <position position="1"/>
    </location>
</feature>
<sequence>VKFVLLLSVLLLSACQSIIDNSQKLSNQVIDSDESIEYVDESNLWNYIASHQELRIEEHPRILEHIDWFKQHPDYLTRISERAQPYLYLIVSEVEKEGLPIEIALLPIIESDYYPFSFSHGTAVGLWQFIPSTGKLYGLDQDWWYEDRRDVLASTRAAVKYMKDLNKLFNGDWLLSIAAYNAGPGRIQKAIKANTESGQETDFWHLDLPKETARYVPKLLALAKIVKEPSRYNQNLLKIDRNPYLKAIELNSQFDLALIAQWTGLSIDQIYTFNPGLRRWATPVTLPYTILLPQDVVSRFENKLSQAGERPQISWARHEVRSG</sequence>
<dbReference type="GO" id="GO:0008933">
    <property type="term" value="F:peptidoglycan lytic transglycosylase activity"/>
    <property type="evidence" value="ECO:0007669"/>
    <property type="project" value="InterPro"/>
</dbReference>
<dbReference type="PANTHER" id="PTHR37423:SF2">
    <property type="entry name" value="MEMBRANE-BOUND LYTIC MUREIN TRANSGLYCOSYLASE C"/>
    <property type="match status" value="1"/>
</dbReference>
<gene>
    <name evidence="2" type="ORF">METZ01_LOCUS336861</name>
</gene>
<feature type="non-terminal residue" evidence="2">
    <location>
        <position position="323"/>
    </location>
</feature>
<evidence type="ECO:0000313" key="2">
    <source>
        <dbReference type="EMBL" id="SVC84007.1"/>
    </source>
</evidence>
<dbReference type="PANTHER" id="PTHR37423">
    <property type="entry name" value="SOLUBLE LYTIC MUREIN TRANSGLYCOSYLASE-RELATED"/>
    <property type="match status" value="1"/>
</dbReference>
<feature type="domain" description="Transglycosylase SLT" evidence="1">
    <location>
        <begin position="96"/>
        <end position="200"/>
    </location>
</feature>
<organism evidence="2">
    <name type="scientific">marine metagenome</name>
    <dbReference type="NCBI Taxonomy" id="408172"/>
    <lineage>
        <taxon>unclassified sequences</taxon>
        <taxon>metagenomes</taxon>
        <taxon>ecological metagenomes</taxon>
    </lineage>
</organism>
<dbReference type="GO" id="GO:0016020">
    <property type="term" value="C:membrane"/>
    <property type="evidence" value="ECO:0007669"/>
    <property type="project" value="InterPro"/>
</dbReference>
<dbReference type="GO" id="GO:0000270">
    <property type="term" value="P:peptidoglycan metabolic process"/>
    <property type="evidence" value="ECO:0007669"/>
    <property type="project" value="InterPro"/>
</dbReference>
<name>A0A382QG81_9ZZZZ</name>
<proteinExistence type="predicted"/>
<accession>A0A382QG81</accession>